<organism evidence="2 3">
    <name type="scientific">Paractinoplanes rishiriensis</name>
    <dbReference type="NCBI Taxonomy" id="1050105"/>
    <lineage>
        <taxon>Bacteria</taxon>
        <taxon>Bacillati</taxon>
        <taxon>Actinomycetota</taxon>
        <taxon>Actinomycetes</taxon>
        <taxon>Micromonosporales</taxon>
        <taxon>Micromonosporaceae</taxon>
        <taxon>Paractinoplanes</taxon>
    </lineage>
</organism>
<dbReference type="RefSeq" id="WP_203789856.1">
    <property type="nucleotide sequence ID" value="NZ_BOMV01000100.1"/>
</dbReference>
<keyword evidence="1" id="KW-0812">Transmembrane</keyword>
<name>A0A919MVC3_9ACTN</name>
<evidence type="ECO:0008006" key="4">
    <source>
        <dbReference type="Google" id="ProtNLM"/>
    </source>
</evidence>
<dbReference type="AlphaFoldDB" id="A0A919MVC3"/>
<gene>
    <name evidence="2" type="ORF">Ari01nite_87210</name>
</gene>
<comment type="caution">
    <text evidence="2">The sequence shown here is derived from an EMBL/GenBank/DDBJ whole genome shotgun (WGS) entry which is preliminary data.</text>
</comment>
<evidence type="ECO:0000313" key="3">
    <source>
        <dbReference type="Proteomes" id="UP000636960"/>
    </source>
</evidence>
<feature type="transmembrane region" description="Helical" evidence="1">
    <location>
        <begin position="6"/>
        <end position="24"/>
    </location>
</feature>
<proteinExistence type="predicted"/>
<reference evidence="2" key="1">
    <citation type="submission" date="2021-01" db="EMBL/GenBank/DDBJ databases">
        <title>Whole genome shotgun sequence of Actinoplanes rishiriensis NBRC 108556.</title>
        <authorList>
            <person name="Komaki H."/>
            <person name="Tamura T."/>
        </authorList>
    </citation>
    <scope>NUCLEOTIDE SEQUENCE</scope>
    <source>
        <strain evidence="2">NBRC 108556</strain>
    </source>
</reference>
<evidence type="ECO:0000256" key="1">
    <source>
        <dbReference type="SAM" id="Phobius"/>
    </source>
</evidence>
<feature type="transmembrane region" description="Helical" evidence="1">
    <location>
        <begin position="65"/>
        <end position="83"/>
    </location>
</feature>
<evidence type="ECO:0000313" key="2">
    <source>
        <dbReference type="EMBL" id="GIF01257.1"/>
    </source>
</evidence>
<sequence length="100" mass="10261">MTITHLIAAVAVGTAVGIAGRLIMPPRRRVPVWLPVAVGIGAALLGTVVARLADSDSSGFSIAELTTQLTFAALGIAWVAATADRQPMDSASQDHAGRSR</sequence>
<feature type="transmembrane region" description="Helical" evidence="1">
    <location>
        <begin position="31"/>
        <end position="53"/>
    </location>
</feature>
<keyword evidence="1" id="KW-1133">Transmembrane helix</keyword>
<keyword evidence="1" id="KW-0472">Membrane</keyword>
<keyword evidence="3" id="KW-1185">Reference proteome</keyword>
<dbReference type="Proteomes" id="UP000636960">
    <property type="component" value="Unassembled WGS sequence"/>
</dbReference>
<protein>
    <recommendedName>
        <fullName evidence="4">Transglycosylase associated protein</fullName>
    </recommendedName>
</protein>
<dbReference type="EMBL" id="BOMV01000100">
    <property type="protein sequence ID" value="GIF01257.1"/>
    <property type="molecule type" value="Genomic_DNA"/>
</dbReference>
<accession>A0A919MVC3</accession>